<dbReference type="InterPro" id="IPR035936">
    <property type="entry name" value="BB2672"/>
</dbReference>
<organism evidence="1 2">
    <name type="scientific">Pseudomonas amygdali pv. lachrymans</name>
    <name type="common">Pseudomonas syringae pv. lachrymans</name>
    <dbReference type="NCBI Taxonomy" id="53707"/>
    <lineage>
        <taxon>Bacteria</taxon>
        <taxon>Pseudomonadati</taxon>
        <taxon>Pseudomonadota</taxon>
        <taxon>Gammaproteobacteria</taxon>
        <taxon>Pseudomonadales</taxon>
        <taxon>Pseudomonadaceae</taxon>
        <taxon>Pseudomonas</taxon>
        <taxon>Pseudomonas amygdali</taxon>
    </lineage>
</organism>
<protein>
    <recommendedName>
        <fullName evidence="3">Amino acid synthesis-associated protein</fullName>
    </recommendedName>
</protein>
<proteinExistence type="predicted"/>
<comment type="caution">
    <text evidence="1">The sequence shown here is derived from an EMBL/GenBank/DDBJ whole genome shotgun (WGS) entry which is preliminary data.</text>
</comment>
<dbReference type="AlphaFoldDB" id="A0AB37R480"/>
<dbReference type="Gene3D" id="3.30.1330.110">
    <property type="entry name" value="BB2672"/>
    <property type="match status" value="1"/>
</dbReference>
<dbReference type="Proteomes" id="UP000271817">
    <property type="component" value="Unassembled WGS sequence"/>
</dbReference>
<accession>A0AB37R480</accession>
<dbReference type="Pfam" id="PF06684">
    <property type="entry name" value="AA_synth"/>
    <property type="match status" value="1"/>
</dbReference>
<dbReference type="SUPFAM" id="SSF160519">
    <property type="entry name" value="BB2672-like"/>
    <property type="match status" value="1"/>
</dbReference>
<name>A0AB37R480_PSEAV</name>
<sequence length="226" mass="25149">MYSLQRKHLHTQSYGIPSYEIQKHLLRESFMSFEIRKIVTYTEETFIEGGKAADKPVTMIGLAAVIKNPWLGRGFVEDLKPEIRANCSALGEFMVKRLTDAIGGAQNIEAYGKAAVVGAEGEIEHASAVIHTLRFGNHYREAVKAKSYLSFTNKRGGPGTSIQIPMMHKDDEGLRSHYITLEMHIEDSPRADEIIVVLGAANGGRLHPRIGNRYIDLEELAAEKAQ</sequence>
<evidence type="ECO:0008006" key="3">
    <source>
        <dbReference type="Google" id="ProtNLM"/>
    </source>
</evidence>
<evidence type="ECO:0000313" key="2">
    <source>
        <dbReference type="Proteomes" id="UP000271817"/>
    </source>
</evidence>
<reference evidence="1 2" key="1">
    <citation type="submission" date="2018-08" db="EMBL/GenBank/DDBJ databases">
        <title>Recombination of ecologically and evolutionarily significant loci maintains genetic cohesion in the Pseudomonas syringae species complex.</title>
        <authorList>
            <person name="Dillon M."/>
            <person name="Thakur S."/>
            <person name="Almeida R.N.D."/>
            <person name="Weir B.S."/>
            <person name="Guttman D.S."/>
        </authorList>
    </citation>
    <scope>NUCLEOTIDE SEQUENCE [LARGE SCALE GENOMIC DNA]</scope>
    <source>
        <strain evidence="1 2">ICMP 3402</strain>
    </source>
</reference>
<evidence type="ECO:0000313" key="1">
    <source>
        <dbReference type="EMBL" id="RMU18404.1"/>
    </source>
</evidence>
<dbReference type="InterPro" id="IPR009569">
    <property type="entry name" value="AA_synth_put"/>
</dbReference>
<gene>
    <name evidence="1" type="ORF">ALP33_05104</name>
</gene>
<dbReference type="EMBL" id="RBTW01000182">
    <property type="protein sequence ID" value="RMU18404.1"/>
    <property type="molecule type" value="Genomic_DNA"/>
</dbReference>